<feature type="domain" description="4Fe-4S ferredoxin-type" evidence="4">
    <location>
        <begin position="76"/>
        <end position="107"/>
    </location>
</feature>
<evidence type="ECO:0000256" key="2">
    <source>
        <dbReference type="ARBA" id="ARBA00023004"/>
    </source>
</evidence>
<dbReference type="PROSITE" id="PS00198">
    <property type="entry name" value="4FE4S_FER_1"/>
    <property type="match status" value="2"/>
</dbReference>
<dbReference type="EMBL" id="JABZRD010000554">
    <property type="protein sequence ID" value="MBF1284506.1"/>
    <property type="molecule type" value="Genomic_DNA"/>
</dbReference>
<dbReference type="PROSITE" id="PS51379">
    <property type="entry name" value="4FE4S_FER_2"/>
    <property type="match status" value="3"/>
</dbReference>
<protein>
    <submittedName>
        <fullName evidence="5">4Fe-4S binding protein</fullName>
    </submittedName>
</protein>
<feature type="non-terminal residue" evidence="5">
    <location>
        <position position="1"/>
    </location>
</feature>
<dbReference type="PRINTS" id="PR01868">
    <property type="entry name" value="ABCEFAMILY"/>
</dbReference>
<dbReference type="CDD" id="cd10549">
    <property type="entry name" value="MtMvhB_like"/>
    <property type="match status" value="1"/>
</dbReference>
<proteinExistence type="predicted"/>
<reference evidence="5" key="1">
    <citation type="submission" date="2020-04" db="EMBL/GenBank/DDBJ databases">
        <title>Deep metagenomics examines the oral microbiome during advanced dental caries in children, revealing novel taxa and co-occurrences with host molecules.</title>
        <authorList>
            <person name="Baker J.L."/>
            <person name="Morton J.T."/>
            <person name="Dinis M."/>
            <person name="Alvarez R."/>
            <person name="Tran N.C."/>
            <person name="Knight R."/>
            <person name="Edlund A."/>
        </authorList>
    </citation>
    <scope>NUCLEOTIDE SEQUENCE</scope>
    <source>
        <strain evidence="5">JCVI_24_bin.2</strain>
    </source>
</reference>
<dbReference type="PANTHER" id="PTHR43560">
    <property type="entry name" value="ION-TRANSLOCATING OXIDOREDUCTASE COMPLEX SUBUNIT B"/>
    <property type="match status" value="1"/>
</dbReference>
<dbReference type="Proteomes" id="UP000709351">
    <property type="component" value="Unassembled WGS sequence"/>
</dbReference>
<sequence length="159" mass="16749">VPGGTEKSCPYSCCGYGSCVKVCAFDAIHVVDGVAIVDKEKCTACGACIKACPKALISFVPYKKKHIVSCKNLLKGKAVKDSCSIGCIACGICEKNCPFDAIHVLNDLAVMNEKCTDCGICAQKCPTSAITGKRVKKVEPKEAVQEKKEEAKEAPVSVG</sequence>
<evidence type="ECO:0000256" key="1">
    <source>
        <dbReference type="ARBA" id="ARBA00022723"/>
    </source>
</evidence>
<dbReference type="GO" id="GO:0051536">
    <property type="term" value="F:iron-sulfur cluster binding"/>
    <property type="evidence" value="ECO:0007669"/>
    <property type="project" value="UniProtKB-KW"/>
</dbReference>
<dbReference type="Pfam" id="PF13187">
    <property type="entry name" value="Fer4_9"/>
    <property type="match status" value="1"/>
</dbReference>
<gene>
    <name evidence="5" type="ORF">HXM93_08285</name>
</gene>
<dbReference type="AlphaFoldDB" id="A0A930GYC7"/>
<organism evidence="5 6">
    <name type="scientific">Oribacterium parvum</name>
    <dbReference type="NCBI Taxonomy" id="1501329"/>
    <lineage>
        <taxon>Bacteria</taxon>
        <taxon>Bacillati</taxon>
        <taxon>Bacillota</taxon>
        <taxon>Clostridia</taxon>
        <taxon>Lachnospirales</taxon>
        <taxon>Lachnospiraceae</taxon>
        <taxon>Oribacterium</taxon>
    </lineage>
</organism>
<name>A0A930GYC7_9FIRM</name>
<dbReference type="PANTHER" id="PTHR43560:SF1">
    <property type="entry name" value="ION-TRANSLOCATING OXIDOREDUCTASE COMPLEX SUBUNIT B"/>
    <property type="match status" value="1"/>
</dbReference>
<comment type="caution">
    <text evidence="5">The sequence shown here is derived from an EMBL/GenBank/DDBJ whole genome shotgun (WGS) entry which is preliminary data.</text>
</comment>
<keyword evidence="3" id="KW-0411">Iron-sulfur</keyword>
<keyword evidence="2" id="KW-0408">Iron</keyword>
<keyword evidence="1" id="KW-0479">Metal-binding</keyword>
<evidence type="ECO:0000256" key="3">
    <source>
        <dbReference type="ARBA" id="ARBA00023014"/>
    </source>
</evidence>
<dbReference type="Gene3D" id="3.30.70.20">
    <property type="match status" value="2"/>
</dbReference>
<dbReference type="InterPro" id="IPR017896">
    <property type="entry name" value="4Fe4S_Fe-S-bd"/>
</dbReference>
<evidence type="ECO:0000259" key="4">
    <source>
        <dbReference type="PROSITE" id="PS51379"/>
    </source>
</evidence>
<feature type="domain" description="4Fe-4S ferredoxin-type" evidence="4">
    <location>
        <begin position="108"/>
        <end position="135"/>
    </location>
</feature>
<dbReference type="Pfam" id="PF00037">
    <property type="entry name" value="Fer4"/>
    <property type="match status" value="1"/>
</dbReference>
<dbReference type="GO" id="GO:0046872">
    <property type="term" value="F:metal ion binding"/>
    <property type="evidence" value="ECO:0007669"/>
    <property type="project" value="UniProtKB-KW"/>
</dbReference>
<dbReference type="InterPro" id="IPR013283">
    <property type="entry name" value="RLI1"/>
</dbReference>
<evidence type="ECO:0000313" key="6">
    <source>
        <dbReference type="Proteomes" id="UP000709351"/>
    </source>
</evidence>
<feature type="domain" description="4Fe-4S ferredoxin-type" evidence="4">
    <location>
        <begin position="33"/>
        <end position="62"/>
    </location>
</feature>
<dbReference type="InterPro" id="IPR050395">
    <property type="entry name" value="4Fe4S_Ferredoxin_RnfB"/>
</dbReference>
<dbReference type="SUPFAM" id="SSF54862">
    <property type="entry name" value="4Fe-4S ferredoxins"/>
    <property type="match status" value="1"/>
</dbReference>
<evidence type="ECO:0000313" key="5">
    <source>
        <dbReference type="EMBL" id="MBF1284506.1"/>
    </source>
</evidence>
<accession>A0A930GYC7</accession>
<dbReference type="InterPro" id="IPR017900">
    <property type="entry name" value="4Fe4S_Fe_S_CS"/>
</dbReference>